<keyword evidence="1" id="KW-0560">Oxidoreductase</keyword>
<dbReference type="Proteomes" id="UP000660680">
    <property type="component" value="Unassembled WGS sequence"/>
</dbReference>
<dbReference type="SUPFAM" id="SSF50475">
    <property type="entry name" value="FMN-binding split barrel"/>
    <property type="match status" value="1"/>
</dbReference>
<sequence length="125" mass="13965">MTPLARLGAGKYVLVTTYRRDGRAVPTPVWVVRDDDELLIWTVTDSGKVKRIRNNPRVELAECDFRGRPTGESVPATARLLDADETERTRRLMRRKYGITGTLTILGSKLRRGARGTIGVALTLD</sequence>
<protein>
    <submittedName>
        <fullName evidence="3">PPOX class F420-dependent oxidoreductase</fullName>
    </submittedName>
</protein>
<dbReference type="Pfam" id="PF01243">
    <property type="entry name" value="PNPOx_N"/>
    <property type="match status" value="1"/>
</dbReference>
<reference evidence="3" key="2">
    <citation type="submission" date="2020-09" db="EMBL/GenBank/DDBJ databases">
        <authorList>
            <person name="Sun Q."/>
            <person name="Ohkuma M."/>
        </authorList>
    </citation>
    <scope>NUCLEOTIDE SEQUENCE</scope>
    <source>
        <strain evidence="3">JCM 3276</strain>
    </source>
</reference>
<evidence type="ECO:0000313" key="4">
    <source>
        <dbReference type="Proteomes" id="UP000660680"/>
    </source>
</evidence>
<organism evidence="3 4">
    <name type="scientific">Actinokineospora fastidiosa</name>
    <dbReference type="NCBI Taxonomy" id="1816"/>
    <lineage>
        <taxon>Bacteria</taxon>
        <taxon>Bacillati</taxon>
        <taxon>Actinomycetota</taxon>
        <taxon>Actinomycetes</taxon>
        <taxon>Pseudonocardiales</taxon>
        <taxon>Pseudonocardiaceae</taxon>
        <taxon>Actinokineospora</taxon>
    </lineage>
</organism>
<dbReference type="RefSeq" id="WP_189211527.1">
    <property type="nucleotide sequence ID" value="NZ_BMRB01000002.1"/>
</dbReference>
<comment type="caution">
    <text evidence="3">The sequence shown here is derived from an EMBL/GenBank/DDBJ whole genome shotgun (WGS) entry which is preliminary data.</text>
</comment>
<reference evidence="3" key="1">
    <citation type="journal article" date="2014" name="Int. J. Syst. Evol. Microbiol.">
        <title>Complete genome sequence of Corynebacterium casei LMG S-19264T (=DSM 44701T), isolated from a smear-ripened cheese.</title>
        <authorList>
            <consortium name="US DOE Joint Genome Institute (JGI-PGF)"/>
            <person name="Walter F."/>
            <person name="Albersmeier A."/>
            <person name="Kalinowski J."/>
            <person name="Ruckert C."/>
        </authorList>
    </citation>
    <scope>NUCLEOTIDE SEQUENCE</scope>
    <source>
        <strain evidence="3">JCM 3276</strain>
    </source>
</reference>
<dbReference type="Gene3D" id="2.30.110.10">
    <property type="entry name" value="Electron Transport, Fmn-binding Protein, Chain A"/>
    <property type="match status" value="1"/>
</dbReference>
<dbReference type="InterPro" id="IPR011576">
    <property type="entry name" value="Pyridox_Oxase_N"/>
</dbReference>
<keyword evidence="4" id="KW-1185">Reference proteome</keyword>
<dbReference type="InterPro" id="IPR052019">
    <property type="entry name" value="F420H2_bilvrd_red/Heme_oxyg"/>
</dbReference>
<dbReference type="InterPro" id="IPR019965">
    <property type="entry name" value="PPOX_F420-dep_Rv2061_put"/>
</dbReference>
<evidence type="ECO:0000259" key="2">
    <source>
        <dbReference type="Pfam" id="PF01243"/>
    </source>
</evidence>
<dbReference type="PANTHER" id="PTHR35176">
    <property type="entry name" value="HEME OXYGENASE HI_0854-RELATED"/>
    <property type="match status" value="1"/>
</dbReference>
<evidence type="ECO:0000313" key="3">
    <source>
        <dbReference type="EMBL" id="GGS37930.1"/>
    </source>
</evidence>
<dbReference type="InterPro" id="IPR012349">
    <property type="entry name" value="Split_barrel_FMN-bd"/>
</dbReference>
<dbReference type="NCBIfam" id="TIGR03666">
    <property type="entry name" value="Rv2061_F420"/>
    <property type="match status" value="1"/>
</dbReference>
<evidence type="ECO:0000256" key="1">
    <source>
        <dbReference type="ARBA" id="ARBA00023002"/>
    </source>
</evidence>
<gene>
    <name evidence="3" type="ORF">GCM10010171_36030</name>
</gene>
<proteinExistence type="predicted"/>
<accession>A0A918GHC8</accession>
<dbReference type="EMBL" id="BMRB01000002">
    <property type="protein sequence ID" value="GGS37930.1"/>
    <property type="molecule type" value="Genomic_DNA"/>
</dbReference>
<dbReference type="GO" id="GO:0016627">
    <property type="term" value="F:oxidoreductase activity, acting on the CH-CH group of donors"/>
    <property type="evidence" value="ECO:0007669"/>
    <property type="project" value="TreeGrafter"/>
</dbReference>
<dbReference type="GO" id="GO:0070967">
    <property type="term" value="F:coenzyme F420 binding"/>
    <property type="evidence" value="ECO:0007669"/>
    <property type="project" value="TreeGrafter"/>
</dbReference>
<name>A0A918GHC8_9PSEU</name>
<dbReference type="GO" id="GO:0005829">
    <property type="term" value="C:cytosol"/>
    <property type="evidence" value="ECO:0007669"/>
    <property type="project" value="TreeGrafter"/>
</dbReference>
<dbReference type="PANTHER" id="PTHR35176:SF11">
    <property type="entry name" value="PYRIDOXAMINE 5'-PHOSPHATE OXIDASE FAMILY PROTEIN"/>
    <property type="match status" value="1"/>
</dbReference>
<dbReference type="AlphaFoldDB" id="A0A918GHC8"/>
<feature type="domain" description="Pyridoxamine 5'-phosphate oxidase N-terminal" evidence="2">
    <location>
        <begin position="11"/>
        <end position="98"/>
    </location>
</feature>